<sequence length="208" mass="20734">MRLAPLSALVCLTAAVAASGSSNQNPPIVNGPFMVTAGKPATLTWKPTTPGPVTLTLRSGASSVLKTDRVIASGIDNSGSYTFTLPSGTTRNSDYTIEISDDKTNDTNYTPQFVVESTNTVESITSSASASATSTSTASGSTASTARSKSASSKISTITGSTTSSSSSSSTSSATGATTAAAAPSSGANVLVVQGRLVAMMIVVVAVY</sequence>
<evidence type="ECO:0000313" key="5">
    <source>
        <dbReference type="EMBL" id="KAL2058630.1"/>
    </source>
</evidence>
<gene>
    <name evidence="5" type="ORF">ABVK25_001358</name>
</gene>
<dbReference type="PANTHER" id="PTHR40633:SF1">
    <property type="entry name" value="GPI ANCHORED SERINE-THREONINE RICH PROTEIN (AFU_ORTHOLOGUE AFUA_1G03630)"/>
    <property type="match status" value="1"/>
</dbReference>
<evidence type="ECO:0000256" key="2">
    <source>
        <dbReference type="SAM" id="MobiDB-lite"/>
    </source>
</evidence>
<name>A0ABR4BLM3_9LECA</name>
<dbReference type="Proteomes" id="UP001590951">
    <property type="component" value="Unassembled WGS sequence"/>
</dbReference>
<feature type="domain" description="Yeast cell wall synthesis Kre9/Knh1-like N-terminal" evidence="4">
    <location>
        <begin position="35"/>
        <end position="115"/>
    </location>
</feature>
<feature type="signal peptide" evidence="3">
    <location>
        <begin position="1"/>
        <end position="18"/>
    </location>
</feature>
<evidence type="ECO:0000256" key="3">
    <source>
        <dbReference type="SAM" id="SignalP"/>
    </source>
</evidence>
<evidence type="ECO:0000256" key="1">
    <source>
        <dbReference type="ARBA" id="ARBA00022729"/>
    </source>
</evidence>
<dbReference type="InterPro" id="IPR052982">
    <property type="entry name" value="SRP1/TIP1-like"/>
</dbReference>
<protein>
    <recommendedName>
        <fullName evidence="4">Yeast cell wall synthesis Kre9/Knh1-like N-terminal domain-containing protein</fullName>
    </recommendedName>
</protein>
<dbReference type="EMBL" id="JBHFEH010000002">
    <property type="protein sequence ID" value="KAL2058630.1"/>
    <property type="molecule type" value="Genomic_DNA"/>
</dbReference>
<evidence type="ECO:0000259" key="4">
    <source>
        <dbReference type="Pfam" id="PF10342"/>
    </source>
</evidence>
<reference evidence="5 6" key="1">
    <citation type="submission" date="2024-09" db="EMBL/GenBank/DDBJ databases">
        <title>Rethinking Asexuality: The Enigmatic Case of Functional Sexual Genes in Lepraria (Stereocaulaceae).</title>
        <authorList>
            <person name="Doellman M."/>
            <person name="Sun Y."/>
            <person name="Barcenas-Pena A."/>
            <person name="Lumbsch H.T."/>
            <person name="Grewe F."/>
        </authorList>
    </citation>
    <scope>NUCLEOTIDE SEQUENCE [LARGE SCALE GENOMIC DNA]</scope>
    <source>
        <strain evidence="5 6">Grewe 0041</strain>
    </source>
</reference>
<dbReference type="Pfam" id="PF10342">
    <property type="entry name" value="Kre9_KNH"/>
    <property type="match status" value="1"/>
</dbReference>
<dbReference type="PANTHER" id="PTHR40633">
    <property type="entry name" value="MATRIX PROTEIN, PUTATIVE (AFU_ORTHOLOGUE AFUA_8G05410)-RELATED"/>
    <property type="match status" value="1"/>
</dbReference>
<feature type="region of interest" description="Disordered" evidence="2">
    <location>
        <begin position="127"/>
        <end position="180"/>
    </location>
</feature>
<proteinExistence type="predicted"/>
<keyword evidence="1 3" id="KW-0732">Signal</keyword>
<dbReference type="InterPro" id="IPR018466">
    <property type="entry name" value="Kre9/Knh1-like_N"/>
</dbReference>
<comment type="caution">
    <text evidence="5">The sequence shown here is derived from an EMBL/GenBank/DDBJ whole genome shotgun (WGS) entry which is preliminary data.</text>
</comment>
<feature type="chain" id="PRO_5047287111" description="Yeast cell wall synthesis Kre9/Knh1-like N-terminal domain-containing protein" evidence="3">
    <location>
        <begin position="19"/>
        <end position="208"/>
    </location>
</feature>
<organism evidence="5 6">
    <name type="scientific">Lepraria finkii</name>
    <dbReference type="NCBI Taxonomy" id="1340010"/>
    <lineage>
        <taxon>Eukaryota</taxon>
        <taxon>Fungi</taxon>
        <taxon>Dikarya</taxon>
        <taxon>Ascomycota</taxon>
        <taxon>Pezizomycotina</taxon>
        <taxon>Lecanoromycetes</taxon>
        <taxon>OSLEUM clade</taxon>
        <taxon>Lecanoromycetidae</taxon>
        <taxon>Lecanorales</taxon>
        <taxon>Lecanorineae</taxon>
        <taxon>Stereocaulaceae</taxon>
        <taxon>Lepraria</taxon>
    </lineage>
</organism>
<accession>A0ABR4BLM3</accession>
<keyword evidence="6" id="KW-1185">Reference proteome</keyword>
<evidence type="ECO:0000313" key="6">
    <source>
        <dbReference type="Proteomes" id="UP001590951"/>
    </source>
</evidence>